<dbReference type="EMBL" id="LGBR01000001">
    <property type="protein sequence ID" value="KOY52983.1"/>
    <property type="molecule type" value="Genomic_DNA"/>
</dbReference>
<dbReference type="PROSITE" id="PS00141">
    <property type="entry name" value="ASP_PROTEASE"/>
    <property type="match status" value="1"/>
</dbReference>
<evidence type="ECO:0000313" key="4">
    <source>
        <dbReference type="Proteomes" id="UP000037716"/>
    </source>
</evidence>
<dbReference type="OrthoDB" id="3521766at2"/>
<dbReference type="SMART" id="SM00228">
    <property type="entry name" value="PDZ"/>
    <property type="match status" value="1"/>
</dbReference>
<evidence type="ECO:0000313" key="3">
    <source>
        <dbReference type="EMBL" id="SEE55518.1"/>
    </source>
</evidence>
<comment type="caution">
    <text evidence="2">The sequence shown here is derived from an EMBL/GenBank/DDBJ whole genome shotgun (WGS) entry which is preliminary data.</text>
</comment>
<organism evidence="2 4">
    <name type="scientific">Polaribacter dokdonensis DSW-5</name>
    <dbReference type="NCBI Taxonomy" id="1300348"/>
    <lineage>
        <taxon>Bacteria</taxon>
        <taxon>Pseudomonadati</taxon>
        <taxon>Bacteroidota</taxon>
        <taxon>Flavobacteriia</taxon>
        <taxon>Flavobacteriales</taxon>
        <taxon>Flavobacteriaceae</taxon>
    </lineage>
</organism>
<dbReference type="EMBL" id="FNUE01000002">
    <property type="protein sequence ID" value="SEE55518.1"/>
    <property type="molecule type" value="Genomic_DNA"/>
</dbReference>
<reference evidence="3 5" key="2">
    <citation type="submission" date="2016-10" db="EMBL/GenBank/DDBJ databases">
        <authorList>
            <person name="Varghese N."/>
            <person name="Submissions S."/>
        </authorList>
    </citation>
    <scope>NUCLEOTIDE SEQUENCE [LARGE SCALE GENOMIC DNA]</scope>
    <source>
        <strain evidence="3 5">DSW-5</strain>
    </source>
</reference>
<dbReference type="InterPro" id="IPR001969">
    <property type="entry name" value="Aspartic_peptidase_AS"/>
</dbReference>
<dbReference type="InterPro" id="IPR001478">
    <property type="entry name" value="PDZ"/>
</dbReference>
<dbReference type="RefSeq" id="WP_053975034.1">
    <property type="nucleotide sequence ID" value="NZ_FNUE01000002.1"/>
</dbReference>
<keyword evidence="2" id="KW-0378">Hydrolase</keyword>
<dbReference type="SUPFAM" id="SSF50630">
    <property type="entry name" value="Acid proteases"/>
    <property type="match status" value="1"/>
</dbReference>
<evidence type="ECO:0000313" key="2">
    <source>
        <dbReference type="EMBL" id="KOY52983.1"/>
    </source>
</evidence>
<dbReference type="SUPFAM" id="SSF50156">
    <property type="entry name" value="PDZ domain-like"/>
    <property type="match status" value="1"/>
</dbReference>
<evidence type="ECO:0000259" key="1">
    <source>
        <dbReference type="SMART" id="SM00228"/>
    </source>
</evidence>
<dbReference type="InterPro" id="IPR041489">
    <property type="entry name" value="PDZ_6"/>
</dbReference>
<name>A0A0M9CI58_9FLAO</name>
<gene>
    <name evidence="2" type="ORF">I602_2543</name>
    <name evidence="3" type="ORF">SAMN05444353_2318</name>
</gene>
<dbReference type="InterPro" id="IPR021109">
    <property type="entry name" value="Peptidase_aspartic_dom_sf"/>
</dbReference>
<sequence>MKQTKFILILLSIFWFIKIDAQEGFQFANRNKKKVSVKFKLINNLIVLPLKINNKKVSFILDSGVTKTILFNITKNDSLGLNNLEKIKLQGLGKGDAVEALMSKNNRISIDNIVSNDESVYVILRDYFDLSGKMGITIHGILGYDLLKNFIVKINYKTKYIHFYNPSKVQLKTCRKCEVFPLTFHRKKPYINTEIQLDTVGAKLTKVKLLIDTGGSDALWLFENTKNNIQTPNRFFKDILGEGLSGTIYGNRSRIPAINLGAHQVNSPTVSFLDSISTKNARTIKDRNGSIGAGILKRFIVWFDYGNQKLMLKKNGSLSNGFDYNMSGLDVIYSGKQLVKERKTLVENLMTKGRENSKTINFISSFSYKFKPSFKIRNVVEGSPAAIAGIQKDDIILKINNSNAADLTLQIINQKFQERDNKRIRITVLRNEEKIKYEFYLEKKI</sequence>
<dbReference type="Gene3D" id="2.40.70.10">
    <property type="entry name" value="Acid Proteases"/>
    <property type="match status" value="1"/>
</dbReference>
<keyword evidence="2" id="KW-0645">Protease</keyword>
<dbReference type="Pfam" id="PF17820">
    <property type="entry name" value="PDZ_6"/>
    <property type="match status" value="1"/>
</dbReference>
<proteinExistence type="predicted"/>
<dbReference type="InterPro" id="IPR036034">
    <property type="entry name" value="PDZ_sf"/>
</dbReference>
<dbReference type="GO" id="GO:0004190">
    <property type="term" value="F:aspartic-type endopeptidase activity"/>
    <property type="evidence" value="ECO:0007669"/>
    <property type="project" value="InterPro"/>
</dbReference>
<reference evidence="2 4" key="1">
    <citation type="submission" date="2015-07" db="EMBL/GenBank/DDBJ databases">
        <title>Genome of Polaribacter dokdonenesis DSW-5, isolated from seawater off Dokdo in Korea.</title>
        <authorList>
            <person name="Yoon K."/>
            <person name="Song J.Y."/>
            <person name="Kim J.F."/>
        </authorList>
    </citation>
    <scope>NUCLEOTIDE SEQUENCE [LARGE SCALE GENOMIC DNA]</scope>
    <source>
        <strain evidence="2 4">DSW-5</strain>
    </source>
</reference>
<protein>
    <submittedName>
        <fullName evidence="3">PDZ domain-containing protein</fullName>
    </submittedName>
    <submittedName>
        <fullName evidence="2">Periplasmic protease</fullName>
    </submittedName>
</protein>
<accession>A0A0M9CI58</accession>
<dbReference type="Gene3D" id="2.30.42.10">
    <property type="match status" value="1"/>
</dbReference>
<dbReference type="Pfam" id="PF13650">
    <property type="entry name" value="Asp_protease_2"/>
    <property type="match status" value="1"/>
</dbReference>
<dbReference type="Proteomes" id="UP000037716">
    <property type="component" value="Unassembled WGS sequence"/>
</dbReference>
<dbReference type="GO" id="GO:0006508">
    <property type="term" value="P:proteolysis"/>
    <property type="evidence" value="ECO:0007669"/>
    <property type="project" value="UniProtKB-KW"/>
</dbReference>
<dbReference type="PATRIC" id="fig|1300348.6.peg.2545"/>
<dbReference type="AlphaFoldDB" id="A0A0M9CI58"/>
<keyword evidence="5" id="KW-1185">Reference proteome</keyword>
<feature type="domain" description="PDZ" evidence="1">
    <location>
        <begin position="356"/>
        <end position="432"/>
    </location>
</feature>
<dbReference type="Proteomes" id="UP000183071">
    <property type="component" value="Unassembled WGS sequence"/>
</dbReference>
<evidence type="ECO:0000313" key="5">
    <source>
        <dbReference type="Proteomes" id="UP000183071"/>
    </source>
</evidence>
<dbReference type="STRING" id="1300348.I602_2543"/>